<feature type="transmembrane region" description="Helical" evidence="1">
    <location>
        <begin position="1152"/>
        <end position="1175"/>
    </location>
</feature>
<keyword evidence="3" id="KW-1185">Reference proteome</keyword>
<name>A0AAU9JFU1_9CILI</name>
<feature type="transmembrane region" description="Helical" evidence="1">
    <location>
        <begin position="912"/>
        <end position="931"/>
    </location>
</feature>
<evidence type="ECO:0000313" key="2">
    <source>
        <dbReference type="EMBL" id="CAG9323942.1"/>
    </source>
</evidence>
<reference evidence="2" key="1">
    <citation type="submission" date="2021-09" db="EMBL/GenBank/DDBJ databases">
        <authorList>
            <consortium name="AG Swart"/>
            <person name="Singh M."/>
            <person name="Singh A."/>
            <person name="Seah K."/>
            <person name="Emmerich C."/>
        </authorList>
    </citation>
    <scope>NUCLEOTIDE SEQUENCE</scope>
    <source>
        <strain evidence="2">ATCC30299</strain>
    </source>
</reference>
<feature type="transmembrane region" description="Helical" evidence="1">
    <location>
        <begin position="319"/>
        <end position="340"/>
    </location>
</feature>
<gene>
    <name evidence="2" type="ORF">BSTOLATCC_MIC34972</name>
</gene>
<feature type="transmembrane region" description="Helical" evidence="1">
    <location>
        <begin position="879"/>
        <end position="906"/>
    </location>
</feature>
<feature type="transmembrane region" description="Helical" evidence="1">
    <location>
        <begin position="238"/>
        <end position="256"/>
    </location>
</feature>
<evidence type="ECO:0000256" key="1">
    <source>
        <dbReference type="SAM" id="Phobius"/>
    </source>
</evidence>
<keyword evidence="1" id="KW-0472">Membrane</keyword>
<feature type="transmembrane region" description="Helical" evidence="1">
    <location>
        <begin position="196"/>
        <end position="217"/>
    </location>
</feature>
<feature type="transmembrane region" description="Helical" evidence="1">
    <location>
        <begin position="1339"/>
        <end position="1365"/>
    </location>
</feature>
<proteinExistence type="predicted"/>
<keyword evidence="1" id="KW-1133">Transmembrane helix</keyword>
<dbReference type="EMBL" id="CAJZBQ010000035">
    <property type="protein sequence ID" value="CAG9323942.1"/>
    <property type="molecule type" value="Genomic_DNA"/>
</dbReference>
<evidence type="ECO:0008006" key="4">
    <source>
        <dbReference type="Google" id="ProtNLM"/>
    </source>
</evidence>
<keyword evidence="1" id="KW-0812">Transmembrane</keyword>
<evidence type="ECO:0000313" key="3">
    <source>
        <dbReference type="Proteomes" id="UP001162131"/>
    </source>
</evidence>
<feature type="transmembrane region" description="Helical" evidence="1">
    <location>
        <begin position="1068"/>
        <end position="1094"/>
    </location>
</feature>
<feature type="transmembrane region" description="Helical" evidence="1">
    <location>
        <begin position="112"/>
        <end position="132"/>
    </location>
</feature>
<feature type="transmembrane region" description="Helical" evidence="1">
    <location>
        <begin position="1278"/>
        <end position="1298"/>
    </location>
</feature>
<comment type="caution">
    <text evidence="2">The sequence shown here is derived from an EMBL/GenBank/DDBJ whole genome shotgun (WGS) entry which is preliminary data.</text>
</comment>
<sequence length="1383" mass="161618">MSWLGIIADETQTLDKKFFKISKQNSIVFSVFEFYRRLHLEKIFWGKFYKAQKIQIAVEELIWCIQIVAFLWVPKISIKNWSKNELIWSIINFLRIDTACSSLGIMGECLYFSIWIAFFNFLGTLVLIFFIYRSINIPHTILTIFRKILYLWVTLISIPSMILFSIFLKYNFSTRKEVEEYKSHNKFSDFEINTPWQALIVIAMVVAFILLLFFAEFSGEIRHSAALKNLGSRAHSKIEVHKAIFTYSFPVLYAVFAEDHIAYFQFYAMIISGFFAIESMALNPYYSLYYYVIVIIRFSVVALISFIFLLGYWVNNSLLVTLLTIILVPLYSILIITYALKICRKSTIKNVPENLVGISSKYSLEKSLRYTLCSNNLDQKNKIIYIFEKYFLERSLNRDKLQVIWAANYCLFSLKDESLAKFKLNKIKNVSDYSLEANYQEYLCKKKIQSFPPSESTNFLNYFQRLKKLKKEDIKLCINLVKFWKEATASKPSLRILIKYLNFINYSIEFLNKEYPQLMTKFFNSREPISLYSSYTGGLLYNYEKSAFLENKFRYLNRIMQNSQNNSKNLDYFNENNGILIISTEEENFGEIFYANQKAAEILKTPLDFLLGASMSSFTPSCYKEAFRDEIKRNVHFQAKSELDLNDGFFLTLPTGFLLECTGRSSITCINSYNVNIFAFKTKEPKYQSALISESGEIYCHSEYFSKFSNFANSNLVGYFLKNLYSGLEEFNLKPFTPYSLRNFEKETILVLLSFVFYRLKIPYVILTDDPEEIKKWKNGVFERPNYTAEEEKGQESSQISLNLSISLNSEENSPELKKEIHQDYNESKASLKSINLNDTSEIDENKFEEAPGEKSPASHSSQKSFLGMIITSSRSINILHAVYVLSILVLIATNIAVLIFAYLNIGFVSKITFPVTVGNLGEFFQLAAFMSRILYFNPSNYSEGVAVMYYGMLNNIAELENFYLDATSNLESWDYCSSKSIFTDNKINLYDPISETYKKTNLLDTTALFIQNGNEMLTKFKNSGNFSKEARFLALNGYGDAFHYSNSSLYEIIECQKSKIDDFHTEMILLLILGILVLAVCICIFSPFCYASIKIENNFWNKIRQSASEHYFELTQSSLERLIRVHNQPEIEMNNKSPSKKPFNFKNYWKYIWRVSLFFIIALAFSLINILYLYQQCVDYLSYRPEIIRDLIQLRMLYDGLGVWQSELNLKRLYASDENWIKFTLPFKHDQISMTDTINKIKHTEVLLRKSNYASILSEKIKKTLYESIDDEIYNEFIYGLYSAAGISIFDNIFLAYESSDANFWLYEIIVLNEIYFKWNELIDEADHHSQSVIDRQISIIIAILVIFIAICFLMYFVIYLRFFNEEKRSLRKMNTILEIMP</sequence>
<accession>A0AAU9JFU1</accession>
<feature type="transmembrane region" description="Helical" evidence="1">
    <location>
        <begin position="288"/>
        <end position="313"/>
    </location>
</feature>
<feature type="transmembrane region" description="Helical" evidence="1">
    <location>
        <begin position="148"/>
        <end position="168"/>
    </location>
</feature>
<organism evidence="2 3">
    <name type="scientific">Blepharisma stoltei</name>
    <dbReference type="NCBI Taxonomy" id="1481888"/>
    <lineage>
        <taxon>Eukaryota</taxon>
        <taxon>Sar</taxon>
        <taxon>Alveolata</taxon>
        <taxon>Ciliophora</taxon>
        <taxon>Postciliodesmatophora</taxon>
        <taxon>Heterotrichea</taxon>
        <taxon>Heterotrichida</taxon>
        <taxon>Blepharismidae</taxon>
        <taxon>Blepharisma</taxon>
    </lineage>
</organism>
<feature type="transmembrane region" description="Helical" evidence="1">
    <location>
        <begin position="262"/>
        <end position="281"/>
    </location>
</feature>
<dbReference type="Proteomes" id="UP001162131">
    <property type="component" value="Unassembled WGS sequence"/>
</dbReference>
<protein>
    <recommendedName>
        <fullName evidence="4">PAS domain-containing protein</fullName>
    </recommendedName>
</protein>